<proteinExistence type="predicted"/>
<sequence length="321" mass="34412">MKLAKCSLAVIMTVGALTSLNAADTLADAFKNGKVSGALEAWYWDRGYAGNKSEGLFNTGIKLSYETDTLYGFSLGATFQSSHSPFASEEAKIAYKGDQYGPGEVLSEAYLAYTAGKTTAKIGRQYIATPLIASSPSRMIKQSFEGATLVNKDLPQTMLFAAYVDKYQNRTDTAGSVADFTNNFWIASPLPGATSAVAGNTKAWNTLDGDAYSLMAVNQSIPYLKLTGQWVGITDLADIYYGEIAFSGKTDSFRYGLAGQYEVTDFDNTMNTNDSGYYGLKMNLGVGAFNTYVAYSEIDEDTTAIPGVGGGPYGTIYTSQV</sequence>
<dbReference type="Gene3D" id="2.40.160.10">
    <property type="entry name" value="Porin"/>
    <property type="match status" value="1"/>
</dbReference>
<feature type="chain" id="PRO_5041710429" evidence="1">
    <location>
        <begin position="23"/>
        <end position="321"/>
    </location>
</feature>
<evidence type="ECO:0000313" key="2">
    <source>
        <dbReference type="EMBL" id="AHJ14330.1"/>
    </source>
</evidence>
<reference evidence="2 3" key="1">
    <citation type="journal article" date="2014" name="Environ. Microbiol.">
        <title>Insights into organohalide respiration and the versatile catabolism of Sulfurospirillum multivorans gained from comparative genomics and physiological studies.</title>
        <authorList>
            <person name="Goris T."/>
            <person name="Schubert T."/>
            <person name="Gadkari J."/>
            <person name="Wubet T."/>
            <person name="Tarkka M."/>
            <person name="Buscot F."/>
            <person name="Adrian L."/>
            <person name="Diekert G."/>
        </authorList>
    </citation>
    <scope>NUCLEOTIDE SEQUENCE [LARGE SCALE GENOMIC DNA]</scope>
    <source>
        <strain evidence="3">DM 12446 / JCM 15788 / NBRC 109480</strain>
    </source>
</reference>
<dbReference type="InterPro" id="IPR008439">
    <property type="entry name" value="Campylo_MOMP"/>
</dbReference>
<gene>
    <name evidence="2" type="ORF">SMUL_3104</name>
</gene>
<dbReference type="AlphaFoldDB" id="A0AA86ANW4"/>
<keyword evidence="1" id="KW-0732">Signal</keyword>
<dbReference type="Pfam" id="PF05538">
    <property type="entry name" value="Campylo_MOMP"/>
    <property type="match status" value="1"/>
</dbReference>
<organism evidence="2 3">
    <name type="scientific">Sulfurospirillum multivorans (strain DM 12446 / JCM 15788 / NBRC 109480)</name>
    <dbReference type="NCBI Taxonomy" id="1150621"/>
    <lineage>
        <taxon>Bacteria</taxon>
        <taxon>Pseudomonadati</taxon>
        <taxon>Campylobacterota</taxon>
        <taxon>Epsilonproteobacteria</taxon>
        <taxon>Campylobacterales</taxon>
        <taxon>Sulfurospirillaceae</taxon>
        <taxon>Sulfurospirillum</taxon>
    </lineage>
</organism>
<feature type="signal peptide" evidence="1">
    <location>
        <begin position="1"/>
        <end position="22"/>
    </location>
</feature>
<name>A0AA86ANW4_SULMK</name>
<dbReference type="EMBL" id="CP007201">
    <property type="protein sequence ID" value="AHJ14330.1"/>
    <property type="molecule type" value="Genomic_DNA"/>
</dbReference>
<evidence type="ECO:0000256" key="1">
    <source>
        <dbReference type="SAM" id="SignalP"/>
    </source>
</evidence>
<dbReference type="Proteomes" id="UP000019322">
    <property type="component" value="Chromosome"/>
</dbReference>
<protein>
    <submittedName>
        <fullName evidence="2">Outer membrane porin</fullName>
    </submittedName>
</protein>
<accession>A0AA86ANW4</accession>
<dbReference type="RefSeq" id="WP_025346157.1">
    <property type="nucleotide sequence ID" value="NZ_CP007201.1"/>
</dbReference>
<dbReference type="InterPro" id="IPR023614">
    <property type="entry name" value="Porin_dom_sf"/>
</dbReference>
<evidence type="ECO:0000313" key="3">
    <source>
        <dbReference type="Proteomes" id="UP000019322"/>
    </source>
</evidence>
<dbReference type="KEGG" id="smul:SMUL_3104"/>